<dbReference type="Gene3D" id="3.40.50.2300">
    <property type="match status" value="1"/>
</dbReference>
<evidence type="ECO:0000256" key="1">
    <source>
        <dbReference type="ARBA" id="ARBA00004496"/>
    </source>
</evidence>
<dbReference type="Proteomes" id="UP000681075">
    <property type="component" value="Unassembled WGS sequence"/>
</dbReference>
<dbReference type="InterPro" id="IPR001789">
    <property type="entry name" value="Sig_transdc_resp-reg_receiver"/>
</dbReference>
<dbReference type="PROSITE" id="PS50110">
    <property type="entry name" value="RESPONSE_REGULATORY"/>
    <property type="match status" value="1"/>
</dbReference>
<dbReference type="GO" id="GO:0032993">
    <property type="term" value="C:protein-DNA complex"/>
    <property type="evidence" value="ECO:0007669"/>
    <property type="project" value="TreeGrafter"/>
</dbReference>
<evidence type="ECO:0000256" key="8">
    <source>
        <dbReference type="PROSITE-ProRule" id="PRU00169"/>
    </source>
</evidence>
<dbReference type="SUPFAM" id="SSF52172">
    <property type="entry name" value="CheY-like"/>
    <property type="match status" value="1"/>
</dbReference>
<dbReference type="GO" id="GO:0045893">
    <property type="term" value="P:positive regulation of DNA-templated transcription"/>
    <property type="evidence" value="ECO:0007669"/>
    <property type="project" value="UniProtKB-ARBA"/>
</dbReference>
<evidence type="ECO:0000256" key="6">
    <source>
        <dbReference type="ARBA" id="ARBA00023125"/>
    </source>
</evidence>
<name>A0A8S8X7V8_9PROT</name>
<evidence type="ECO:0000256" key="3">
    <source>
        <dbReference type="ARBA" id="ARBA00022553"/>
    </source>
</evidence>
<protein>
    <submittedName>
        <fullName evidence="12">DNA-binding response regulator</fullName>
    </submittedName>
</protein>
<sequence>MSPRPTKVLVVDDEPAIRRFLRTSLTAQGYDVVEADTAAGALAEAAREKPDVIVLDLGLPDADGLEVVRKIRAERTTPIVVLSVRDDERGKVEALELGADDYVVKPFGMDELIARLKTALRHGLQAQGTTPIFEAGDLKVDLVHRHVWTRGEEVHLSPKEYDLLAELVRHAGKVLTHKHLLRAVWGPAYDDAQYLRVFMRQLRRKLESDPARPGLILTEPGVGYRLRAP</sequence>
<dbReference type="GO" id="GO:0005829">
    <property type="term" value="C:cytosol"/>
    <property type="evidence" value="ECO:0007669"/>
    <property type="project" value="TreeGrafter"/>
</dbReference>
<dbReference type="PANTHER" id="PTHR48111:SF50">
    <property type="entry name" value="KDP OPERON TRANSCRIPTIONAL REGULATORY PROTEIN KDPE"/>
    <property type="match status" value="1"/>
</dbReference>
<keyword evidence="5" id="KW-0805">Transcription regulation</keyword>
<dbReference type="EMBL" id="BOPV01000001">
    <property type="protein sequence ID" value="GIL37811.1"/>
    <property type="molecule type" value="Genomic_DNA"/>
</dbReference>
<dbReference type="PROSITE" id="PS51755">
    <property type="entry name" value="OMPR_PHOB"/>
    <property type="match status" value="1"/>
</dbReference>
<gene>
    <name evidence="12" type="ORF">TMPK1_00480</name>
</gene>
<keyword evidence="7" id="KW-0804">Transcription</keyword>
<dbReference type="SMART" id="SM00448">
    <property type="entry name" value="REC"/>
    <property type="match status" value="1"/>
</dbReference>
<keyword evidence="13" id="KW-1185">Reference proteome</keyword>
<dbReference type="Gene3D" id="1.10.10.10">
    <property type="entry name" value="Winged helix-like DNA-binding domain superfamily/Winged helix DNA-binding domain"/>
    <property type="match status" value="1"/>
</dbReference>
<accession>A0A8S8X7V8</accession>
<keyword evidence="2" id="KW-0963">Cytoplasm</keyword>
<dbReference type="InterPro" id="IPR036388">
    <property type="entry name" value="WH-like_DNA-bd_sf"/>
</dbReference>
<keyword evidence="4" id="KW-0902">Two-component regulatory system</keyword>
<feature type="DNA-binding region" description="OmpR/PhoB-type" evidence="9">
    <location>
        <begin position="130"/>
        <end position="228"/>
    </location>
</feature>
<reference evidence="12" key="1">
    <citation type="submission" date="2021-02" db="EMBL/GenBank/DDBJ databases">
        <title>Genome sequence of Rhodospirillales sp. strain TMPK1 isolated from soil.</title>
        <authorList>
            <person name="Nakai R."/>
            <person name="Kusada H."/>
            <person name="Tamaki H."/>
        </authorList>
    </citation>
    <scope>NUCLEOTIDE SEQUENCE</scope>
    <source>
        <strain evidence="12">TMPK1</strain>
    </source>
</reference>
<organism evidence="12 13">
    <name type="scientific">Roseiterribacter gracilis</name>
    <dbReference type="NCBI Taxonomy" id="2812848"/>
    <lineage>
        <taxon>Bacteria</taxon>
        <taxon>Pseudomonadati</taxon>
        <taxon>Pseudomonadota</taxon>
        <taxon>Alphaproteobacteria</taxon>
        <taxon>Rhodospirillales</taxon>
        <taxon>Roseiterribacteraceae</taxon>
        <taxon>Roseiterribacter</taxon>
    </lineage>
</organism>
<proteinExistence type="predicted"/>
<evidence type="ECO:0000256" key="5">
    <source>
        <dbReference type="ARBA" id="ARBA00023015"/>
    </source>
</evidence>
<dbReference type="InterPro" id="IPR039420">
    <property type="entry name" value="WalR-like"/>
</dbReference>
<dbReference type="FunFam" id="3.40.50.2300:FF:000021">
    <property type="entry name" value="Two-component system response regulator KdpE"/>
    <property type="match status" value="1"/>
</dbReference>
<comment type="subcellular location">
    <subcellularLocation>
        <location evidence="1">Cytoplasm</location>
    </subcellularLocation>
</comment>
<comment type="caution">
    <text evidence="12">The sequence shown here is derived from an EMBL/GenBank/DDBJ whole genome shotgun (WGS) entry which is preliminary data.</text>
</comment>
<evidence type="ECO:0000313" key="12">
    <source>
        <dbReference type="EMBL" id="GIL37811.1"/>
    </source>
</evidence>
<dbReference type="SMART" id="SM00862">
    <property type="entry name" value="Trans_reg_C"/>
    <property type="match status" value="1"/>
</dbReference>
<evidence type="ECO:0000259" key="11">
    <source>
        <dbReference type="PROSITE" id="PS51755"/>
    </source>
</evidence>
<feature type="domain" description="OmpR/PhoB-type" evidence="11">
    <location>
        <begin position="130"/>
        <end position="228"/>
    </location>
</feature>
<dbReference type="PANTHER" id="PTHR48111">
    <property type="entry name" value="REGULATOR OF RPOS"/>
    <property type="match status" value="1"/>
</dbReference>
<keyword evidence="3 8" id="KW-0597">Phosphoprotein</keyword>
<evidence type="ECO:0000256" key="2">
    <source>
        <dbReference type="ARBA" id="ARBA00022490"/>
    </source>
</evidence>
<keyword evidence="6 9" id="KW-0238">DNA-binding</keyword>
<dbReference type="Pfam" id="PF00072">
    <property type="entry name" value="Response_reg"/>
    <property type="match status" value="1"/>
</dbReference>
<evidence type="ECO:0000313" key="13">
    <source>
        <dbReference type="Proteomes" id="UP000681075"/>
    </source>
</evidence>
<dbReference type="RefSeq" id="WP_420240691.1">
    <property type="nucleotide sequence ID" value="NZ_BOPV01000001.1"/>
</dbReference>
<dbReference type="AlphaFoldDB" id="A0A8S8X7V8"/>
<evidence type="ECO:0000259" key="10">
    <source>
        <dbReference type="PROSITE" id="PS50110"/>
    </source>
</evidence>
<dbReference type="GO" id="GO:0000156">
    <property type="term" value="F:phosphorelay response regulator activity"/>
    <property type="evidence" value="ECO:0007669"/>
    <property type="project" value="TreeGrafter"/>
</dbReference>
<dbReference type="InterPro" id="IPR001867">
    <property type="entry name" value="OmpR/PhoB-type_DNA-bd"/>
</dbReference>
<feature type="modified residue" description="4-aspartylphosphate" evidence="8">
    <location>
        <position position="56"/>
    </location>
</feature>
<dbReference type="Pfam" id="PF00486">
    <property type="entry name" value="Trans_reg_C"/>
    <property type="match status" value="1"/>
</dbReference>
<evidence type="ECO:0000256" key="7">
    <source>
        <dbReference type="ARBA" id="ARBA00023163"/>
    </source>
</evidence>
<dbReference type="InterPro" id="IPR011006">
    <property type="entry name" value="CheY-like_superfamily"/>
</dbReference>
<dbReference type="GO" id="GO:0000987">
    <property type="term" value="F:cis-regulatory region sequence-specific DNA binding"/>
    <property type="evidence" value="ECO:0007669"/>
    <property type="project" value="UniProtKB-ARBA"/>
</dbReference>
<evidence type="ECO:0000256" key="9">
    <source>
        <dbReference type="PROSITE-ProRule" id="PRU01091"/>
    </source>
</evidence>
<evidence type="ECO:0000256" key="4">
    <source>
        <dbReference type="ARBA" id="ARBA00023012"/>
    </source>
</evidence>
<dbReference type="CDD" id="cd00383">
    <property type="entry name" value="trans_reg_C"/>
    <property type="match status" value="1"/>
</dbReference>
<feature type="domain" description="Response regulatory" evidence="10">
    <location>
        <begin position="7"/>
        <end position="120"/>
    </location>
</feature>
<dbReference type="GO" id="GO:0042802">
    <property type="term" value="F:identical protein binding"/>
    <property type="evidence" value="ECO:0007669"/>
    <property type="project" value="UniProtKB-ARBA"/>
</dbReference>
<dbReference type="Gene3D" id="6.10.250.690">
    <property type="match status" value="1"/>
</dbReference>